<dbReference type="RefSeq" id="WP_208133151.1">
    <property type="nucleotide sequence ID" value="NZ_BAABGQ010000008.1"/>
</dbReference>
<gene>
    <name evidence="2" type="ORF">GCM10023172_30710</name>
</gene>
<organism evidence="2 3">
    <name type="scientific">Hymenobacter ginsengisoli</name>
    <dbReference type="NCBI Taxonomy" id="1051626"/>
    <lineage>
        <taxon>Bacteria</taxon>
        <taxon>Pseudomonadati</taxon>
        <taxon>Bacteroidota</taxon>
        <taxon>Cytophagia</taxon>
        <taxon>Cytophagales</taxon>
        <taxon>Hymenobacteraceae</taxon>
        <taxon>Hymenobacter</taxon>
    </lineage>
</organism>
<dbReference type="Proteomes" id="UP001501243">
    <property type="component" value="Unassembled WGS sequence"/>
</dbReference>
<dbReference type="PROSITE" id="PS51257">
    <property type="entry name" value="PROKAR_LIPOPROTEIN"/>
    <property type="match status" value="1"/>
</dbReference>
<comment type="caution">
    <text evidence="2">The sequence shown here is derived from an EMBL/GenBank/DDBJ whole genome shotgun (WGS) entry which is preliminary data.</text>
</comment>
<feature type="signal peptide" evidence="1">
    <location>
        <begin position="1"/>
        <end position="19"/>
    </location>
</feature>
<protein>
    <recommendedName>
        <fullName evidence="4">Lipocalin-like domain-containing protein</fullName>
    </recommendedName>
</protein>
<keyword evidence="1" id="KW-0732">Signal</keyword>
<evidence type="ECO:0008006" key="4">
    <source>
        <dbReference type="Google" id="ProtNLM"/>
    </source>
</evidence>
<evidence type="ECO:0000313" key="2">
    <source>
        <dbReference type="EMBL" id="GAA4504469.1"/>
    </source>
</evidence>
<dbReference type="EMBL" id="BAABGQ010000008">
    <property type="protein sequence ID" value="GAA4504469.1"/>
    <property type="molecule type" value="Genomic_DNA"/>
</dbReference>
<reference evidence="3" key="1">
    <citation type="journal article" date="2019" name="Int. J. Syst. Evol. Microbiol.">
        <title>The Global Catalogue of Microorganisms (GCM) 10K type strain sequencing project: providing services to taxonomists for standard genome sequencing and annotation.</title>
        <authorList>
            <consortium name="The Broad Institute Genomics Platform"/>
            <consortium name="The Broad Institute Genome Sequencing Center for Infectious Disease"/>
            <person name="Wu L."/>
            <person name="Ma J."/>
        </authorList>
    </citation>
    <scope>NUCLEOTIDE SEQUENCE [LARGE SCALE GENOMIC DNA]</scope>
    <source>
        <strain evidence="3">JCM 17841</strain>
    </source>
</reference>
<accession>A0ABP8QJZ1</accession>
<sequence length="157" mass="17360">MRKLLLYGLLLSAAQLATGCQQDVDIGPASYDELALAAGHWEWDQSTLGWAGNRSPATEGYTRQLVFGAGGKLLLRRRGQPDYHTTYQLSMGTLPRCGMGPASLPIITYSTQEEKLPNNERRTYTIEQRNSQQVLRIVGEDACVDGGAIETYHWVAD</sequence>
<keyword evidence="3" id="KW-1185">Reference proteome</keyword>
<proteinExistence type="predicted"/>
<name>A0ABP8QJZ1_9BACT</name>
<feature type="chain" id="PRO_5047398417" description="Lipocalin-like domain-containing protein" evidence="1">
    <location>
        <begin position="20"/>
        <end position="157"/>
    </location>
</feature>
<evidence type="ECO:0000313" key="3">
    <source>
        <dbReference type="Proteomes" id="UP001501243"/>
    </source>
</evidence>
<evidence type="ECO:0000256" key="1">
    <source>
        <dbReference type="SAM" id="SignalP"/>
    </source>
</evidence>